<dbReference type="PANTHER" id="PTHR42923">
    <property type="entry name" value="PROTOPORPHYRINOGEN OXIDASE"/>
    <property type="match status" value="1"/>
</dbReference>
<dbReference type="Gene3D" id="3.50.50.60">
    <property type="entry name" value="FAD/NAD(P)-binding domain"/>
    <property type="match status" value="1"/>
</dbReference>
<evidence type="ECO:0000313" key="3">
    <source>
        <dbReference type="Proteomes" id="UP000035009"/>
    </source>
</evidence>
<evidence type="ECO:0000259" key="1">
    <source>
        <dbReference type="Pfam" id="PF01593"/>
    </source>
</evidence>
<dbReference type="RefSeq" id="WP_008376103.1">
    <property type="nucleotide sequence ID" value="NZ_BAOP01000002.1"/>
</dbReference>
<dbReference type="Gene3D" id="3.90.660.10">
    <property type="match status" value="1"/>
</dbReference>
<dbReference type="eggNOG" id="COG2907">
    <property type="taxonomic scope" value="Bacteria"/>
</dbReference>
<feature type="domain" description="Amine oxidase" evidence="1">
    <location>
        <begin position="6"/>
        <end position="278"/>
    </location>
</feature>
<dbReference type="GO" id="GO:0016491">
    <property type="term" value="F:oxidoreductase activity"/>
    <property type="evidence" value="ECO:0007669"/>
    <property type="project" value="InterPro"/>
</dbReference>
<evidence type="ECO:0000313" key="2">
    <source>
        <dbReference type="EMBL" id="GAC78241.1"/>
    </source>
</evidence>
<protein>
    <recommendedName>
        <fullName evidence="1">Amine oxidase domain-containing protein</fullName>
    </recommendedName>
</protein>
<dbReference type="InterPro" id="IPR050464">
    <property type="entry name" value="Zeta_carotene_desat/Oxidored"/>
</dbReference>
<organism evidence="2 3">
    <name type="scientific">Gordonia malaquae NBRC 108250</name>
    <dbReference type="NCBI Taxonomy" id="1223542"/>
    <lineage>
        <taxon>Bacteria</taxon>
        <taxon>Bacillati</taxon>
        <taxon>Actinomycetota</taxon>
        <taxon>Actinomycetes</taxon>
        <taxon>Mycobacteriales</taxon>
        <taxon>Gordoniaceae</taxon>
        <taxon>Gordonia</taxon>
    </lineage>
</organism>
<proteinExistence type="predicted"/>
<comment type="caution">
    <text evidence="2">The sequence shown here is derived from an EMBL/GenBank/DDBJ whole genome shotgun (WGS) entry which is preliminary data.</text>
</comment>
<dbReference type="AlphaFoldDB" id="M3TA25"/>
<dbReference type="SUPFAM" id="SSF51905">
    <property type="entry name" value="FAD/NAD(P)-binding domain"/>
    <property type="match status" value="1"/>
</dbReference>
<dbReference type="InterPro" id="IPR036188">
    <property type="entry name" value="FAD/NAD-bd_sf"/>
</dbReference>
<dbReference type="PANTHER" id="PTHR42923:SF17">
    <property type="entry name" value="AMINE OXIDASE DOMAIN-CONTAINING PROTEIN"/>
    <property type="match status" value="1"/>
</dbReference>
<name>M3TA25_GORML</name>
<dbReference type="Pfam" id="PF01593">
    <property type="entry name" value="Amino_oxidase"/>
    <property type="match status" value="1"/>
</dbReference>
<accession>M3TA25</accession>
<dbReference type="InterPro" id="IPR002937">
    <property type="entry name" value="Amino_oxidase"/>
</dbReference>
<reference evidence="2 3" key="1">
    <citation type="submission" date="2013-02" db="EMBL/GenBank/DDBJ databases">
        <title>Whole genome shotgun sequence of Gordonia malaquae NBRC 108250.</title>
        <authorList>
            <person name="Yoshida I."/>
            <person name="Hosoyama A."/>
            <person name="Tsuchikane K."/>
            <person name="Ando Y."/>
            <person name="Baba S."/>
            <person name="Ohji S."/>
            <person name="Hamada M."/>
            <person name="Tamura T."/>
            <person name="Yamazoe A."/>
            <person name="Yamazaki S."/>
            <person name="Fujita N."/>
        </authorList>
    </citation>
    <scope>NUCLEOTIDE SEQUENCE [LARGE SCALE GENOMIC DNA]</scope>
    <source>
        <strain evidence="2 3">NBRC 108250</strain>
    </source>
</reference>
<dbReference type="Gene3D" id="1.10.405.10">
    <property type="entry name" value="Guanine Nucleotide Dissociation Inhibitor, domain 1"/>
    <property type="match status" value="1"/>
</dbReference>
<keyword evidence="3" id="KW-1185">Reference proteome</keyword>
<dbReference type="EMBL" id="BAOP01000002">
    <property type="protein sequence ID" value="GAC78241.1"/>
    <property type="molecule type" value="Genomic_DNA"/>
</dbReference>
<dbReference type="Proteomes" id="UP000035009">
    <property type="component" value="Unassembled WGS sequence"/>
</dbReference>
<dbReference type="STRING" id="410332.SAMN04488550_3624"/>
<sequence>MIGSGVAGLTSAHLLSHEHVVTLIEADGRLGGHAHTQQLPTSDGRVHNVDTGFIVHNDRTYPTLLRLFDELGVPTQETDMSMSVSSEVTGLEYAGALGVGGLFPSIRNALSIRHLRMLAEVKRFHALAREVLDHPSDDVPLSSFVRTADLSDYFVDNFLLPLVAAVWSCDSATAADYPARYLFAFLDHHGMLTVFGSPTWRTVVGGSDTYVQAVSRGITESGGAVRTSSPVIALREDTDGVVVRTATATDVYDAAIVATHPHQALALLEQPSDAQRTVLGAMRYASKHAVLHTDESLLPKAKRARASWNYQIRTDGDEVAVTYDLTRLMRLPDGPERALVTMGRTDLVDPSTVVAEMTYEHPVYDVESVSAQQRLAEVDTPRVAFAGAYHGWGFHEDGASAGASAAVRFGGRWGRAGDDLLAGAVR</sequence>
<dbReference type="OrthoDB" id="20837at2"/>
<gene>
    <name evidence="2" type="ORF">GM1_002_02190</name>
</gene>